<sequence>MKTQLVPLPRVLIQLTYPPLPDLPISSGLTLYLAKPRCIVNIIKLIYPK</sequence>
<dbReference type="EMBL" id="AKRT01000407">
    <property type="protein sequence ID" value="EIR15093.1"/>
    <property type="molecule type" value="Genomic_DNA"/>
</dbReference>
<dbReference type="Proteomes" id="UP000003231">
    <property type="component" value="Unassembled WGS sequence"/>
</dbReference>
<reference evidence="1 2" key="1">
    <citation type="submission" date="2012-05" db="EMBL/GenBank/DDBJ databases">
        <title>Genome sequence of Yersinia Pestis PY-08.</title>
        <authorList>
            <person name="Santana-Cruz I."/>
            <person name="Sengamalay N."/>
            <person name="McCracken C."/>
            <person name="Daugherty S.C."/>
            <person name="Maroo A."/>
            <person name="Vara P.G."/>
            <person name="Tallon L.J."/>
            <person name="Sadzewicz L."/>
            <person name="Vinetz J.M."/>
            <person name="Cespedes Zambrano M.J."/>
            <person name="Fraser-Liggett C.M."/>
            <person name="Tettelin H."/>
        </authorList>
    </citation>
    <scope>NUCLEOTIDE SEQUENCE [LARGE SCALE GENOMIC DNA]</scope>
    <source>
        <strain evidence="1 2">PY-08</strain>
    </source>
</reference>
<proteinExistence type="predicted"/>
<gene>
    <name evidence="1" type="ORF">YPPY08_3731</name>
</gene>
<evidence type="ECO:0000313" key="2">
    <source>
        <dbReference type="Proteomes" id="UP000003231"/>
    </source>
</evidence>
<protein>
    <submittedName>
        <fullName evidence="1">Uncharacterized protein</fullName>
    </submittedName>
</protein>
<accession>A0AB72ZES9</accession>
<evidence type="ECO:0000313" key="1">
    <source>
        <dbReference type="EMBL" id="EIR15093.1"/>
    </source>
</evidence>
<comment type="caution">
    <text evidence="1">The sequence shown here is derived from an EMBL/GenBank/DDBJ whole genome shotgun (WGS) entry which is preliminary data.</text>
</comment>
<name>A0AB72ZES9_YERPE</name>
<organism evidence="1 2">
    <name type="scientific">Yersinia pestis PY-08</name>
    <dbReference type="NCBI Taxonomy" id="992134"/>
    <lineage>
        <taxon>Bacteria</taxon>
        <taxon>Pseudomonadati</taxon>
        <taxon>Pseudomonadota</taxon>
        <taxon>Gammaproteobacteria</taxon>
        <taxon>Enterobacterales</taxon>
        <taxon>Yersiniaceae</taxon>
        <taxon>Yersinia</taxon>
    </lineage>
</organism>
<dbReference type="AlphaFoldDB" id="A0AB72ZES9"/>